<organism evidence="1 2">
    <name type="scientific">Helianthus annuus</name>
    <name type="common">Common sunflower</name>
    <dbReference type="NCBI Taxonomy" id="4232"/>
    <lineage>
        <taxon>Eukaryota</taxon>
        <taxon>Viridiplantae</taxon>
        <taxon>Streptophyta</taxon>
        <taxon>Embryophyta</taxon>
        <taxon>Tracheophyta</taxon>
        <taxon>Spermatophyta</taxon>
        <taxon>Magnoliopsida</taxon>
        <taxon>eudicotyledons</taxon>
        <taxon>Gunneridae</taxon>
        <taxon>Pentapetalae</taxon>
        <taxon>asterids</taxon>
        <taxon>campanulids</taxon>
        <taxon>Asterales</taxon>
        <taxon>Asteraceae</taxon>
        <taxon>Asteroideae</taxon>
        <taxon>Heliantheae alliance</taxon>
        <taxon>Heliantheae</taxon>
        <taxon>Helianthus</taxon>
    </lineage>
</organism>
<proteinExistence type="predicted"/>
<sequence length="89" mass="10445">MVQGFFSRGRIKVGGRRRREVPMLAIACRSVLVRVLHQKAVTRLRWFSSITERRLDFKPDRLFVSSSSRYKQSLEPILLLQLLQSTTRN</sequence>
<evidence type="ECO:0000313" key="2">
    <source>
        <dbReference type="Proteomes" id="UP000215914"/>
    </source>
</evidence>
<reference evidence="1" key="1">
    <citation type="journal article" date="2017" name="Nature">
        <title>The sunflower genome provides insights into oil metabolism, flowering and Asterid evolution.</title>
        <authorList>
            <person name="Badouin H."/>
            <person name="Gouzy J."/>
            <person name="Grassa C.J."/>
            <person name="Murat F."/>
            <person name="Staton S.E."/>
            <person name="Cottret L."/>
            <person name="Lelandais-Briere C."/>
            <person name="Owens G.L."/>
            <person name="Carrere S."/>
            <person name="Mayjonade B."/>
            <person name="Legrand L."/>
            <person name="Gill N."/>
            <person name="Kane N.C."/>
            <person name="Bowers J.E."/>
            <person name="Hubner S."/>
            <person name="Bellec A."/>
            <person name="Berard A."/>
            <person name="Berges H."/>
            <person name="Blanchet N."/>
            <person name="Boniface M.C."/>
            <person name="Brunel D."/>
            <person name="Catrice O."/>
            <person name="Chaidir N."/>
            <person name="Claudel C."/>
            <person name="Donnadieu C."/>
            <person name="Faraut T."/>
            <person name="Fievet G."/>
            <person name="Helmstetter N."/>
            <person name="King M."/>
            <person name="Knapp S.J."/>
            <person name="Lai Z."/>
            <person name="Le Paslier M.C."/>
            <person name="Lippi Y."/>
            <person name="Lorenzon L."/>
            <person name="Mandel J.R."/>
            <person name="Marage G."/>
            <person name="Marchand G."/>
            <person name="Marquand E."/>
            <person name="Bret-Mestries E."/>
            <person name="Morien E."/>
            <person name="Nambeesan S."/>
            <person name="Nguyen T."/>
            <person name="Pegot-Espagnet P."/>
            <person name="Pouilly N."/>
            <person name="Raftis F."/>
            <person name="Sallet E."/>
            <person name="Schiex T."/>
            <person name="Thomas J."/>
            <person name="Vandecasteele C."/>
            <person name="Vares D."/>
            <person name="Vear F."/>
            <person name="Vautrin S."/>
            <person name="Crespi M."/>
            <person name="Mangin B."/>
            <person name="Burke J.M."/>
            <person name="Salse J."/>
            <person name="Munos S."/>
            <person name="Vincourt P."/>
            <person name="Rieseberg L.H."/>
            <person name="Langlade N.B."/>
        </authorList>
    </citation>
    <scope>NUCLEOTIDE SEQUENCE</scope>
    <source>
        <tissue evidence="1">Leaves</tissue>
    </source>
</reference>
<gene>
    <name evidence="1" type="ORF">HanXRQr2_Chr17g0798271</name>
</gene>
<name>A0A9K3GUA2_HELAN</name>
<comment type="caution">
    <text evidence="1">The sequence shown here is derived from an EMBL/GenBank/DDBJ whole genome shotgun (WGS) entry which is preliminary data.</text>
</comment>
<dbReference type="Gramene" id="mRNA:HanXRQr2_Chr17g0798271">
    <property type="protein sequence ID" value="mRNA:HanXRQr2_Chr17g0798271"/>
    <property type="gene ID" value="HanXRQr2_Chr17g0798271"/>
</dbReference>
<keyword evidence="2" id="KW-1185">Reference proteome</keyword>
<dbReference type="AlphaFoldDB" id="A0A9K3GUA2"/>
<protein>
    <submittedName>
        <fullName evidence="1">Uncharacterized protein</fullName>
    </submittedName>
</protein>
<reference evidence="1" key="2">
    <citation type="submission" date="2020-06" db="EMBL/GenBank/DDBJ databases">
        <title>Helianthus annuus Genome sequencing and assembly Release 2.</title>
        <authorList>
            <person name="Gouzy J."/>
            <person name="Langlade N."/>
            <person name="Munos S."/>
        </authorList>
    </citation>
    <scope>NUCLEOTIDE SEQUENCE</scope>
    <source>
        <tissue evidence="1">Leaves</tissue>
    </source>
</reference>
<evidence type="ECO:0000313" key="1">
    <source>
        <dbReference type="EMBL" id="KAF5755053.1"/>
    </source>
</evidence>
<dbReference type="EMBL" id="MNCJ02000332">
    <property type="protein sequence ID" value="KAF5755053.1"/>
    <property type="molecule type" value="Genomic_DNA"/>
</dbReference>
<accession>A0A9K3GUA2</accession>
<dbReference type="Proteomes" id="UP000215914">
    <property type="component" value="Unassembled WGS sequence"/>
</dbReference>